<feature type="binding site" description="in other chain" evidence="1">
    <location>
        <position position="150"/>
    </location>
    <ligand>
        <name>dUMP</name>
        <dbReference type="ChEBI" id="CHEBI:246422"/>
        <note>ligand shared between dimeric partners</note>
    </ligand>
</feature>
<dbReference type="GO" id="GO:0050660">
    <property type="term" value="F:flavin adenine dinucleotide binding"/>
    <property type="evidence" value="ECO:0007669"/>
    <property type="project" value="UniProtKB-UniRule"/>
</dbReference>
<comment type="pathway">
    <text evidence="1">Pyrimidine metabolism; dTTP biosynthesis.</text>
</comment>
<comment type="catalytic activity">
    <reaction evidence="1">
        <text>dUMP + (6R)-5,10-methylene-5,6,7,8-tetrahydrofolate + NADPH + H(+) = dTMP + (6S)-5,6,7,8-tetrahydrofolate + NADP(+)</text>
        <dbReference type="Rhea" id="RHEA:29043"/>
        <dbReference type="ChEBI" id="CHEBI:15378"/>
        <dbReference type="ChEBI" id="CHEBI:15636"/>
        <dbReference type="ChEBI" id="CHEBI:57453"/>
        <dbReference type="ChEBI" id="CHEBI:57783"/>
        <dbReference type="ChEBI" id="CHEBI:58349"/>
        <dbReference type="ChEBI" id="CHEBI:63528"/>
        <dbReference type="ChEBI" id="CHEBI:246422"/>
        <dbReference type="EC" id="2.1.1.148"/>
    </reaction>
</comment>
<dbReference type="UniPathway" id="UPA00575"/>
<dbReference type="GO" id="GO:0004799">
    <property type="term" value="F:thymidylate synthase activity"/>
    <property type="evidence" value="ECO:0007669"/>
    <property type="project" value="TreeGrafter"/>
</dbReference>
<comment type="cofactor">
    <cofactor evidence="1">
        <name>FAD</name>
        <dbReference type="ChEBI" id="CHEBI:57692"/>
    </cofactor>
    <text evidence="1">Binds 4 FAD per tetramer. Each FAD binding site is formed by three monomers.</text>
</comment>
<comment type="function">
    <text evidence="1">Catalyzes the reductive methylation of 2'-deoxyuridine-5'-monophosphate (dUMP) to 2'-deoxythymidine-5'-monophosphate (dTMP) while utilizing 5,10-methylenetetrahydrofolate (mTHF) as the methyl donor, and NADPH and FADH(2) as the reductant.</text>
</comment>
<feature type="binding site" evidence="1">
    <location>
        <position position="66"/>
    </location>
    <ligand>
        <name>FAD</name>
        <dbReference type="ChEBI" id="CHEBI:57692"/>
        <note>ligand shared between neighboring subunits</note>
    </ligand>
</feature>
<keyword evidence="1" id="KW-0521">NADP</keyword>
<feature type="binding site" evidence="1">
    <location>
        <position position="98"/>
    </location>
    <ligand>
        <name>FAD</name>
        <dbReference type="ChEBI" id="CHEBI:57692"/>
        <note>ligand shared between neighboring subunits</note>
    </ligand>
</feature>
<evidence type="ECO:0000256" key="1">
    <source>
        <dbReference type="HAMAP-Rule" id="MF_01408"/>
    </source>
</evidence>
<keyword evidence="1 2" id="KW-0808">Transferase</keyword>
<dbReference type="AlphaFoldDB" id="A0A7J3SMR6"/>
<protein>
    <recommendedName>
        <fullName evidence="1">Flavin-dependent thymidylate synthase</fullName>
        <shortName evidence="1">FDTS</shortName>
        <ecNumber evidence="1">2.1.1.148</ecNumber>
    </recommendedName>
    <alternativeName>
        <fullName evidence="1">FAD-dependent thymidylate synthase</fullName>
    </alternativeName>
    <alternativeName>
        <fullName evidence="1">Thymidylate synthase ThyX</fullName>
        <shortName evidence="1">TS</shortName>
        <shortName evidence="1">TSase</shortName>
    </alternativeName>
</protein>
<accession>A0A7J3SMR6</accession>
<feature type="binding site" evidence="1">
    <location>
        <position position="172"/>
    </location>
    <ligand>
        <name>FAD</name>
        <dbReference type="ChEBI" id="CHEBI:57692"/>
        <note>ligand shared between neighboring subunits</note>
    </ligand>
</feature>
<keyword evidence="1 2" id="KW-0489">Methyltransferase</keyword>
<feature type="binding site" evidence="1">
    <location>
        <begin position="90"/>
        <end position="92"/>
    </location>
    <ligand>
        <name>FAD</name>
        <dbReference type="ChEBI" id="CHEBI:57692"/>
        <note>ligand shared between neighboring subunits</note>
    </ligand>
</feature>
<feature type="binding site" evidence="1">
    <location>
        <position position="177"/>
    </location>
    <ligand>
        <name>dUMP</name>
        <dbReference type="ChEBI" id="CHEBI:246422"/>
        <note>ligand shared between dimeric partners</note>
    </ligand>
</feature>
<dbReference type="EMBL" id="DTLS01000158">
    <property type="protein sequence ID" value="HGZ60633.1"/>
    <property type="molecule type" value="Genomic_DNA"/>
</dbReference>
<dbReference type="Gene3D" id="3.30.1360.170">
    <property type="match status" value="1"/>
</dbReference>
<proteinExistence type="inferred from homology"/>
<dbReference type="PANTHER" id="PTHR34934:SF1">
    <property type="entry name" value="FLAVIN-DEPENDENT THYMIDYLATE SYNTHASE"/>
    <property type="match status" value="1"/>
</dbReference>
<keyword evidence="1" id="KW-0274">FAD</keyword>
<dbReference type="NCBIfam" id="TIGR02170">
    <property type="entry name" value="thyX"/>
    <property type="match status" value="1"/>
</dbReference>
<dbReference type="Pfam" id="PF02511">
    <property type="entry name" value="Thy1"/>
    <property type="match status" value="1"/>
</dbReference>
<feature type="binding site" evidence="1">
    <location>
        <begin position="87"/>
        <end position="90"/>
    </location>
    <ligand>
        <name>dUMP</name>
        <dbReference type="ChEBI" id="CHEBI:246422"/>
        <note>ligand shared between dimeric partners</note>
    </ligand>
</feature>
<sequence>MITVVMLKVKLIAWTGGSLRDPRRLIVLAVKTSAGKLGLKDAEHYLWEYKEEGVEKFLAESYKYPTVLEHVSFTFLIEDISRVTSHQLVRHRLASYTQESQRYSSIEEDFVVPPSIEKAGFAEKFRSFMEEAYRLYDEMVKAGVPQEDARYIIPQAVKTRMLMTVNLRELIHIACLRLSPHAQWEIRGLASMMVEEAKKVVPEIPYLIEKICRRE</sequence>
<dbReference type="HAMAP" id="MF_01408">
    <property type="entry name" value="ThyX"/>
    <property type="match status" value="1"/>
</dbReference>
<dbReference type="GO" id="GO:0006235">
    <property type="term" value="P:dTTP biosynthetic process"/>
    <property type="evidence" value="ECO:0007669"/>
    <property type="project" value="UniProtKB-UniRule"/>
</dbReference>
<dbReference type="GO" id="GO:0032259">
    <property type="term" value="P:methylation"/>
    <property type="evidence" value="ECO:0007669"/>
    <property type="project" value="UniProtKB-KW"/>
</dbReference>
<dbReference type="SUPFAM" id="SSF69796">
    <property type="entry name" value="Thymidylate synthase-complementing protein Thy1"/>
    <property type="match status" value="1"/>
</dbReference>
<keyword evidence="1" id="KW-0545">Nucleotide biosynthesis</keyword>
<gene>
    <name evidence="1 2" type="primary">thyX</name>
    <name evidence="2" type="ORF">ENW83_05480</name>
</gene>
<dbReference type="InterPro" id="IPR036098">
    <property type="entry name" value="Thymidylate_synthase_ThyX_sf"/>
</dbReference>
<evidence type="ECO:0000313" key="2">
    <source>
        <dbReference type="EMBL" id="HGZ60633.1"/>
    </source>
</evidence>
<name>A0A7J3SMR6_9CREN</name>
<dbReference type="InterPro" id="IPR003669">
    <property type="entry name" value="Thymidylate_synthase_ThyX"/>
</dbReference>
<organism evidence="2">
    <name type="scientific">Fervidicoccus fontis</name>
    <dbReference type="NCBI Taxonomy" id="683846"/>
    <lineage>
        <taxon>Archaea</taxon>
        <taxon>Thermoproteota</taxon>
        <taxon>Thermoprotei</taxon>
        <taxon>Fervidicoccales</taxon>
        <taxon>Fervidicoccaceae</taxon>
        <taxon>Fervidicoccus</taxon>
    </lineage>
</organism>
<feature type="binding site" evidence="1">
    <location>
        <begin position="166"/>
        <end position="168"/>
    </location>
    <ligand>
        <name>FAD</name>
        <dbReference type="ChEBI" id="CHEBI:57692"/>
        <note>ligand shared between neighboring subunits</note>
    </ligand>
</feature>
<dbReference type="PROSITE" id="PS51331">
    <property type="entry name" value="THYX"/>
    <property type="match status" value="1"/>
</dbReference>
<dbReference type="GO" id="GO:0006231">
    <property type="term" value="P:dTMP biosynthetic process"/>
    <property type="evidence" value="ECO:0007669"/>
    <property type="project" value="UniProtKB-UniRule"/>
</dbReference>
<dbReference type="EC" id="2.1.1.148" evidence="1"/>
<reference evidence="2" key="1">
    <citation type="journal article" date="2020" name="mSystems">
        <title>Genome- and Community-Level Interaction Insights into Carbon Utilization and Element Cycling Functions of Hydrothermarchaeota in Hydrothermal Sediment.</title>
        <authorList>
            <person name="Zhou Z."/>
            <person name="Liu Y."/>
            <person name="Xu W."/>
            <person name="Pan J."/>
            <person name="Luo Z.H."/>
            <person name="Li M."/>
        </authorList>
    </citation>
    <scope>NUCLEOTIDE SEQUENCE [LARGE SCALE GENOMIC DNA]</scope>
    <source>
        <strain evidence="2">SpSt-885</strain>
    </source>
</reference>
<dbReference type="CDD" id="cd20175">
    <property type="entry name" value="ThyX"/>
    <property type="match status" value="1"/>
</dbReference>
<keyword evidence="1" id="KW-0285">Flavoprotein</keyword>
<comment type="caution">
    <text evidence="2">The sequence shown here is derived from an EMBL/GenBank/DDBJ whole genome shotgun (WGS) entry which is preliminary data.</text>
</comment>
<dbReference type="PANTHER" id="PTHR34934">
    <property type="entry name" value="FLAVIN-DEPENDENT THYMIDYLATE SYNTHASE"/>
    <property type="match status" value="1"/>
</dbReference>
<dbReference type="GO" id="GO:0050797">
    <property type="term" value="F:thymidylate synthase (FAD) activity"/>
    <property type="evidence" value="ECO:0007669"/>
    <property type="project" value="UniProtKB-UniRule"/>
</dbReference>
<feature type="binding site" description="in other chain" evidence="1">
    <location>
        <begin position="98"/>
        <end position="102"/>
    </location>
    <ligand>
        <name>dUMP</name>
        <dbReference type="ChEBI" id="CHEBI:246422"/>
        <note>ligand shared between dimeric partners</note>
    </ligand>
</feature>
<comment type="similarity">
    <text evidence="1">Belongs to the thymidylate synthase ThyX family.</text>
</comment>
<comment type="subunit">
    <text evidence="1">Homotetramer.</text>
</comment>
<dbReference type="GO" id="GO:0070402">
    <property type="term" value="F:NADPH binding"/>
    <property type="evidence" value="ECO:0007669"/>
    <property type="project" value="TreeGrafter"/>
</dbReference>
<feature type="active site" description="Involved in ionization of N3 of dUMP, leading to its activation" evidence="1">
    <location>
        <position position="177"/>
    </location>
</feature>